<dbReference type="OrthoDB" id="2013610at2759"/>
<dbReference type="AlphaFoldDB" id="A0A2C6KAL5"/>
<dbReference type="InterPro" id="IPR036397">
    <property type="entry name" value="RNaseH_sf"/>
</dbReference>
<dbReference type="GO" id="GO:0003676">
    <property type="term" value="F:nucleic acid binding"/>
    <property type="evidence" value="ECO:0007669"/>
    <property type="project" value="InterPro"/>
</dbReference>
<dbReference type="VEuPathDB" id="ToxoDB:CSUI_004666"/>
<keyword evidence="1" id="KW-0511">Multifunctional enzyme</keyword>
<dbReference type="Pfam" id="PF00078">
    <property type="entry name" value="RVT_1"/>
    <property type="match status" value="1"/>
</dbReference>
<dbReference type="GeneID" id="94428062"/>
<evidence type="ECO:0000256" key="1">
    <source>
        <dbReference type="ARBA" id="ARBA00023268"/>
    </source>
</evidence>
<gene>
    <name evidence="3" type="ORF">CSUI_004666</name>
</gene>
<dbReference type="InterPro" id="IPR012337">
    <property type="entry name" value="RNaseH-like_sf"/>
</dbReference>
<comment type="caution">
    <text evidence="3">The sequence shown here is derived from an EMBL/GenBank/DDBJ whole genome shotgun (WGS) entry which is preliminary data.</text>
</comment>
<evidence type="ECO:0000259" key="2">
    <source>
        <dbReference type="PROSITE" id="PS50878"/>
    </source>
</evidence>
<feature type="domain" description="Reverse transcriptase" evidence="2">
    <location>
        <begin position="1"/>
        <end position="71"/>
    </location>
</feature>
<dbReference type="InterPro" id="IPR056924">
    <property type="entry name" value="SH3_Tf2-1"/>
</dbReference>
<sequence>MAGLVQNIFMNELDEFVVVYLDDVLIFSKTREDYERHFEIVWRRMREHRLFVQLSKCEFGTQRVQYLGFVIEPTGVSPDPDKVRTISERPEILRDRRQLRGFLGLVGYYRRVIPNFNKLAHPLHELLREESDMVWRGEHSQAVADLKNALQSATAVQIFDPDRPIVIETDASKHAIGAVMEQDGVPVAFESRKTGEREKLMPAYESELRAIVHALTKWKQFIGSKPVTIETDHPTLSRMLKQKQVTTKLGYWLDSLEDFNLNVVYKPGKQNVVADAISRRPDFVGVITRGQAATDGQSERTNQTIEQMLRCALRGDDKKWAKVLPLLEFAYNSTQRSSSKHAPFELLYGFVPPKPVCQQLQLPTATAIELSPLQAKIKLGMARRELLKAQEFQQKYADLKRRPVESKEGQSVFLKSTNLSIPECSKALRPRFVGPFRIVKMVGENAAMLDLPVSWL</sequence>
<accession>A0A2C6KAL5</accession>
<dbReference type="InterPro" id="IPR043502">
    <property type="entry name" value="DNA/RNA_pol_sf"/>
</dbReference>
<dbReference type="CDD" id="cd09274">
    <property type="entry name" value="RNase_HI_RT_Ty3"/>
    <property type="match status" value="1"/>
</dbReference>
<dbReference type="Gene3D" id="3.30.70.270">
    <property type="match status" value="2"/>
</dbReference>
<dbReference type="PANTHER" id="PTHR37984:SF5">
    <property type="entry name" value="PROTEIN NYNRIN-LIKE"/>
    <property type="match status" value="1"/>
</dbReference>
<keyword evidence="4" id="KW-1185">Reference proteome</keyword>
<evidence type="ECO:0000313" key="4">
    <source>
        <dbReference type="Proteomes" id="UP000221165"/>
    </source>
</evidence>
<dbReference type="Gene3D" id="3.30.420.10">
    <property type="entry name" value="Ribonuclease H-like superfamily/Ribonuclease H"/>
    <property type="match status" value="1"/>
</dbReference>
<dbReference type="PROSITE" id="PS50878">
    <property type="entry name" value="RT_POL"/>
    <property type="match status" value="1"/>
</dbReference>
<dbReference type="EMBL" id="MIGC01002212">
    <property type="protein sequence ID" value="PHJ21491.1"/>
    <property type="molecule type" value="Genomic_DNA"/>
</dbReference>
<reference evidence="3 4" key="1">
    <citation type="journal article" date="2017" name="Int. J. Parasitol.">
        <title>The genome of the protozoan parasite Cystoisospora suis and a reverse vaccinology approach to identify vaccine candidates.</title>
        <authorList>
            <person name="Palmieri N."/>
            <person name="Shrestha A."/>
            <person name="Ruttkowski B."/>
            <person name="Beck T."/>
            <person name="Vogl C."/>
            <person name="Tomley F."/>
            <person name="Blake D.P."/>
            <person name="Joachim A."/>
        </authorList>
    </citation>
    <scope>NUCLEOTIDE SEQUENCE [LARGE SCALE GENOMIC DNA]</scope>
    <source>
        <strain evidence="3 4">Wien I</strain>
    </source>
</reference>
<dbReference type="InterPro" id="IPR041577">
    <property type="entry name" value="RT_RNaseH_2"/>
</dbReference>
<proteinExistence type="predicted"/>
<dbReference type="InterPro" id="IPR000477">
    <property type="entry name" value="RT_dom"/>
</dbReference>
<dbReference type="Pfam" id="PF24626">
    <property type="entry name" value="SH3_Tf2-1"/>
    <property type="match status" value="1"/>
</dbReference>
<dbReference type="SUPFAM" id="SSF56672">
    <property type="entry name" value="DNA/RNA polymerases"/>
    <property type="match status" value="1"/>
</dbReference>
<dbReference type="RefSeq" id="XP_067923173.1">
    <property type="nucleotide sequence ID" value="XM_068064851.1"/>
</dbReference>
<name>A0A2C6KAL5_9APIC</name>
<feature type="non-terminal residue" evidence="3">
    <location>
        <position position="456"/>
    </location>
</feature>
<dbReference type="FunFam" id="3.30.70.270:FF:000020">
    <property type="entry name" value="Transposon Tf2-6 polyprotein-like Protein"/>
    <property type="match status" value="1"/>
</dbReference>
<dbReference type="GO" id="GO:0003824">
    <property type="term" value="F:catalytic activity"/>
    <property type="evidence" value="ECO:0007669"/>
    <property type="project" value="UniProtKB-KW"/>
</dbReference>
<evidence type="ECO:0000313" key="3">
    <source>
        <dbReference type="EMBL" id="PHJ21491.1"/>
    </source>
</evidence>
<organism evidence="3 4">
    <name type="scientific">Cystoisospora suis</name>
    <dbReference type="NCBI Taxonomy" id="483139"/>
    <lineage>
        <taxon>Eukaryota</taxon>
        <taxon>Sar</taxon>
        <taxon>Alveolata</taxon>
        <taxon>Apicomplexa</taxon>
        <taxon>Conoidasida</taxon>
        <taxon>Coccidia</taxon>
        <taxon>Eucoccidiorida</taxon>
        <taxon>Eimeriorina</taxon>
        <taxon>Sarcocystidae</taxon>
        <taxon>Cystoisospora</taxon>
    </lineage>
</organism>
<dbReference type="InterPro" id="IPR050951">
    <property type="entry name" value="Retrovirus_Pol_polyprotein"/>
</dbReference>
<dbReference type="InterPro" id="IPR043128">
    <property type="entry name" value="Rev_trsase/Diguanyl_cyclase"/>
</dbReference>
<dbReference type="PANTHER" id="PTHR37984">
    <property type="entry name" value="PROTEIN CBG26694"/>
    <property type="match status" value="1"/>
</dbReference>
<dbReference type="SUPFAM" id="SSF53098">
    <property type="entry name" value="Ribonuclease H-like"/>
    <property type="match status" value="1"/>
</dbReference>
<protein>
    <submittedName>
        <fullName evidence="3">Retrotransposon ty3-gypsy subclass</fullName>
    </submittedName>
</protein>
<dbReference type="Proteomes" id="UP000221165">
    <property type="component" value="Unassembled WGS sequence"/>
</dbReference>
<dbReference type="Pfam" id="PF17919">
    <property type="entry name" value="RT_RNaseH_2"/>
    <property type="match status" value="1"/>
</dbReference>